<dbReference type="GO" id="GO:0006904">
    <property type="term" value="P:vesicle docking involved in exocytosis"/>
    <property type="evidence" value="ECO:0007669"/>
    <property type="project" value="InterPro"/>
</dbReference>
<dbReference type="Pfam" id="PF20652">
    <property type="entry name" value="Sec8_C"/>
    <property type="match status" value="1"/>
</dbReference>
<sequence>MASPPPPIKPKRREKYSKETTGCGLLVSVIKTLDASETNEQRQKEKLKIEKEFKRSDQLLNELVSRHDGDLTKVMQLFGKVSTHVTMSREKIHTVKENLHACKQLLRCRREELKKLWTDAVQQKYVLEMFDQINELRKVPSIVTAYTTKRQYLHATKALTSAIALGEGALKEVEGLNDLRHDLDVRRNQLYGRLLEELAKYLYHVNTQEYLLGFQRQGSGRSSSYAASPFQRNPLRKSAERAESNTKVRRALFEMQQGGAFDVDKTEILEDGEVVDAELNATYYIGIITECFALLEKVPQSLETIQVQMQSELGFIVTRTTQHIVALGPQVPVLDGQTAPVHPLVELLDLLFKQFKIVAETHTLLLKNYTNIIQRYKLSAKNYDIVDYWAQAQIVLQNVLVDYLNIDNPANDEQPRLTYLEQSTSLNTYFSRRKVPHKKTMFKFDKSSHTVGGGDTKEHRRNLSDMSCDEATIFDPTYTSTDKKKRERLLVCPADLSLIRVIYLPVMNYIFEIETTAKTGQRCSLHAFLAQHVRETFLARGHNRSLQMTIESLSKTQDAWKAIVGADEVKRLGLNRPLLQSTVLVESRIRETSNLIRDLPNYSEDLLKMICALLKTYRETCQAAYRGIVQPETEDKRIYSVAWLKDDDISRFLKTLPNWTDLKMSHMRRGKLGGYEMSEEESMAQVQQRNIREAEMLTSNLCEGGISQFEILSDVGVLKELAIMQQSMEWFSGRISEFASNLRKPIVNGVVANELIAPVVVADGTIKVLTNLALEFDELANTCLLVLHLEVRVQCFHYLRSYPSDRSRGDFHKGDNLEPDSKVLKLTKVLSDMDEAFSATLHPRKVKYIFEGLAHLAARILIMASNSMESIDQVSVQRMCRNAQALQQTLSSITATREVALDHARNFYEMLYMKPEEILSQIVEKGAQFTEMQYLNALQLICKNRGVTDQNMLTTYQQKLSDLLGPKPPLGVTV</sequence>
<dbReference type="InterPro" id="IPR039682">
    <property type="entry name" value="Sec8/EXOC4"/>
</dbReference>
<accession>A0A1L8DVZ3</accession>
<dbReference type="PANTHER" id="PTHR14146">
    <property type="entry name" value="EXOCYST COMPLEX COMPONENT 4"/>
    <property type="match status" value="1"/>
</dbReference>
<name>A0A1L8DVZ3_9DIPT</name>
<evidence type="ECO:0000256" key="4">
    <source>
        <dbReference type="ARBA" id="ARBA00022927"/>
    </source>
</evidence>
<dbReference type="GO" id="GO:0032584">
    <property type="term" value="C:growth cone membrane"/>
    <property type="evidence" value="ECO:0007669"/>
    <property type="project" value="TreeGrafter"/>
</dbReference>
<keyword evidence="4 5" id="KW-0653">Protein transport</keyword>
<feature type="domain" description="Exocyst complex component Sec8 N-terminal" evidence="7">
    <location>
        <begin position="54"/>
        <end position="143"/>
    </location>
</feature>
<dbReference type="GO" id="GO:0007268">
    <property type="term" value="P:chemical synaptic transmission"/>
    <property type="evidence" value="ECO:0007669"/>
    <property type="project" value="TreeGrafter"/>
</dbReference>
<proteinExistence type="inferred from homology"/>
<dbReference type="GO" id="GO:0015031">
    <property type="term" value="P:protein transport"/>
    <property type="evidence" value="ECO:0007669"/>
    <property type="project" value="UniProtKB-KW"/>
</dbReference>
<feature type="region of interest" description="Disordered" evidence="6">
    <location>
        <begin position="222"/>
        <end position="242"/>
    </location>
</feature>
<dbReference type="GO" id="GO:0006612">
    <property type="term" value="P:protein targeting to membrane"/>
    <property type="evidence" value="ECO:0007669"/>
    <property type="project" value="UniProtKB-UniRule"/>
</dbReference>
<dbReference type="GO" id="GO:0006893">
    <property type="term" value="P:Golgi to plasma membrane transport"/>
    <property type="evidence" value="ECO:0007669"/>
    <property type="project" value="TreeGrafter"/>
</dbReference>
<dbReference type="AlphaFoldDB" id="A0A1L8DVZ3"/>
<organism evidence="9">
    <name type="scientific">Nyssomyia neivai</name>
    <dbReference type="NCBI Taxonomy" id="330878"/>
    <lineage>
        <taxon>Eukaryota</taxon>
        <taxon>Metazoa</taxon>
        <taxon>Ecdysozoa</taxon>
        <taxon>Arthropoda</taxon>
        <taxon>Hexapoda</taxon>
        <taxon>Insecta</taxon>
        <taxon>Pterygota</taxon>
        <taxon>Neoptera</taxon>
        <taxon>Endopterygota</taxon>
        <taxon>Diptera</taxon>
        <taxon>Nematocera</taxon>
        <taxon>Psychodoidea</taxon>
        <taxon>Psychodidae</taxon>
        <taxon>Nyssomyia</taxon>
    </lineage>
</organism>
<evidence type="ECO:0000256" key="3">
    <source>
        <dbReference type="ARBA" id="ARBA00022483"/>
    </source>
</evidence>
<keyword evidence="2 5" id="KW-0813">Transport</keyword>
<dbReference type="InterPro" id="IPR007191">
    <property type="entry name" value="Sec8_exocyst_N"/>
</dbReference>
<protein>
    <recommendedName>
        <fullName evidence="5">Exocyst complex component Sec8</fullName>
    </recommendedName>
</protein>
<evidence type="ECO:0000256" key="6">
    <source>
        <dbReference type="SAM" id="MobiDB-lite"/>
    </source>
</evidence>
<comment type="similarity">
    <text evidence="1 5">Belongs to the SEC8 family.</text>
</comment>
<keyword evidence="3 5" id="KW-0268">Exocytosis</keyword>
<evidence type="ECO:0000259" key="7">
    <source>
        <dbReference type="Pfam" id="PF04048"/>
    </source>
</evidence>
<evidence type="ECO:0000256" key="5">
    <source>
        <dbReference type="RuleBase" id="RU367079"/>
    </source>
</evidence>
<evidence type="ECO:0000256" key="1">
    <source>
        <dbReference type="ARBA" id="ARBA00010470"/>
    </source>
</evidence>
<feature type="domain" description="Exocyst complex component Sec8 middle helical bundle" evidence="8">
    <location>
        <begin position="278"/>
        <end position="464"/>
    </location>
</feature>
<comment type="function">
    <text evidence="5">Component of the exocyst complex involved in the docking of exocytic vesicles with fusion sites on the plasma membrane.</text>
</comment>
<evidence type="ECO:0000259" key="8">
    <source>
        <dbReference type="Pfam" id="PF20652"/>
    </source>
</evidence>
<dbReference type="Pfam" id="PF04048">
    <property type="entry name" value="Sec8_N"/>
    <property type="match status" value="1"/>
</dbReference>
<dbReference type="GO" id="GO:0090522">
    <property type="term" value="P:vesicle tethering involved in exocytosis"/>
    <property type="evidence" value="ECO:0007669"/>
    <property type="project" value="UniProtKB-UniRule"/>
</dbReference>
<dbReference type="GO" id="GO:0045202">
    <property type="term" value="C:synapse"/>
    <property type="evidence" value="ECO:0007669"/>
    <property type="project" value="TreeGrafter"/>
</dbReference>
<dbReference type="PANTHER" id="PTHR14146:SF0">
    <property type="entry name" value="EXOCYST COMPLEX COMPONENT 4"/>
    <property type="match status" value="1"/>
</dbReference>
<dbReference type="GO" id="GO:0000145">
    <property type="term" value="C:exocyst"/>
    <property type="evidence" value="ECO:0007669"/>
    <property type="project" value="UniProtKB-UniRule"/>
</dbReference>
<reference evidence="9" key="1">
    <citation type="submission" date="2016-12" db="EMBL/GenBank/DDBJ databases">
        <title>An insight into the sialome and mialome of the sand fly, Nyssomyia neivai.</title>
        <authorList>
            <person name="Sebastian V."/>
            <person name="Goulart T.M."/>
            <person name="Oliveira W."/>
            <person name="Calvo E."/>
            <person name="Oliveira L.F."/>
            <person name="Pinto M.C."/>
            <person name="Rosselino A.M."/>
            <person name="Ribeiro J.M."/>
        </authorList>
    </citation>
    <scope>NUCLEOTIDE SEQUENCE</scope>
</reference>
<dbReference type="EMBL" id="GFDF01003482">
    <property type="protein sequence ID" value="JAV10602.1"/>
    <property type="molecule type" value="Transcribed_RNA"/>
</dbReference>
<evidence type="ECO:0000256" key="2">
    <source>
        <dbReference type="ARBA" id="ARBA00022448"/>
    </source>
</evidence>
<dbReference type="InterPro" id="IPR048630">
    <property type="entry name" value="Sec8_M"/>
</dbReference>
<evidence type="ECO:0000313" key="9">
    <source>
        <dbReference type="EMBL" id="JAV10602.1"/>
    </source>
</evidence>